<dbReference type="Proteomes" id="UP001153069">
    <property type="component" value="Unassembled WGS sequence"/>
</dbReference>
<evidence type="ECO:0000256" key="1">
    <source>
        <dbReference type="SAM" id="MobiDB-lite"/>
    </source>
</evidence>
<feature type="region of interest" description="Disordered" evidence="1">
    <location>
        <begin position="192"/>
        <end position="211"/>
    </location>
</feature>
<keyword evidence="2" id="KW-0732">Signal</keyword>
<keyword evidence="4" id="KW-1185">Reference proteome</keyword>
<organism evidence="3 4">
    <name type="scientific">Seminavis robusta</name>
    <dbReference type="NCBI Taxonomy" id="568900"/>
    <lineage>
        <taxon>Eukaryota</taxon>
        <taxon>Sar</taxon>
        <taxon>Stramenopiles</taxon>
        <taxon>Ochrophyta</taxon>
        <taxon>Bacillariophyta</taxon>
        <taxon>Bacillariophyceae</taxon>
        <taxon>Bacillariophycidae</taxon>
        <taxon>Naviculales</taxon>
        <taxon>Naviculaceae</taxon>
        <taxon>Seminavis</taxon>
    </lineage>
</organism>
<reference evidence="3" key="1">
    <citation type="submission" date="2020-06" db="EMBL/GenBank/DDBJ databases">
        <authorList>
            <consortium name="Plant Systems Biology data submission"/>
        </authorList>
    </citation>
    <scope>NUCLEOTIDE SEQUENCE</scope>
    <source>
        <strain evidence="3">D6</strain>
    </source>
</reference>
<feature type="chain" id="PRO_5040380856" evidence="2">
    <location>
        <begin position="19"/>
        <end position="211"/>
    </location>
</feature>
<evidence type="ECO:0000256" key="2">
    <source>
        <dbReference type="SAM" id="SignalP"/>
    </source>
</evidence>
<evidence type="ECO:0000313" key="3">
    <source>
        <dbReference type="EMBL" id="CAB9500694.1"/>
    </source>
</evidence>
<dbReference type="OrthoDB" id="39446at2759"/>
<sequence length="211" mass="22211">MAALFLFLWLLLLASADAFTNPVVVAKTSSITNPQASQFPCRATPDDNDTPAVTIAFEPPPPPSFTPKPLPVILGAGLFLFASSVNRNDKSFATQVLQQAQIALRADPTITMELGQAVETGGVYSSQSSTAKVGTRDYKQLVLQFQIEGGNAWAQGVAYGVAPIDDPTQVQLVSLEVANMDASINGTPFEINNIASTSTTSTSSKSTSGDQ</sequence>
<proteinExistence type="predicted"/>
<evidence type="ECO:0000313" key="4">
    <source>
        <dbReference type="Proteomes" id="UP001153069"/>
    </source>
</evidence>
<dbReference type="EMBL" id="CAICTM010000088">
    <property type="protein sequence ID" value="CAB9500694.1"/>
    <property type="molecule type" value="Genomic_DNA"/>
</dbReference>
<name>A0A9N8DDL3_9STRA</name>
<accession>A0A9N8DDL3</accession>
<dbReference type="AlphaFoldDB" id="A0A9N8DDL3"/>
<gene>
    <name evidence="3" type="ORF">SEMRO_89_G047140.1</name>
</gene>
<protein>
    <submittedName>
        <fullName evidence="3">Uncharacterized protein</fullName>
    </submittedName>
</protein>
<feature type="compositionally biased region" description="Low complexity" evidence="1">
    <location>
        <begin position="196"/>
        <end position="211"/>
    </location>
</feature>
<comment type="caution">
    <text evidence="3">The sequence shown here is derived from an EMBL/GenBank/DDBJ whole genome shotgun (WGS) entry which is preliminary data.</text>
</comment>
<feature type="signal peptide" evidence="2">
    <location>
        <begin position="1"/>
        <end position="18"/>
    </location>
</feature>